<gene>
    <name evidence="2" type="ORF">HW555_012884</name>
</gene>
<dbReference type="AlphaFoldDB" id="A0A835KZ62"/>
<accession>A0A835KZ62</accession>
<dbReference type="PANTHER" id="PTHR46599:SF3">
    <property type="entry name" value="PIGGYBAC TRANSPOSABLE ELEMENT-DERIVED PROTEIN 4"/>
    <property type="match status" value="1"/>
</dbReference>
<feature type="domain" description="PiggyBac transposable element-derived protein" evidence="1">
    <location>
        <begin position="114"/>
        <end position="159"/>
    </location>
</feature>
<dbReference type="EMBL" id="JACKWZ010000531">
    <property type="protein sequence ID" value="KAF9406906.1"/>
    <property type="molecule type" value="Genomic_DNA"/>
</dbReference>
<sequence length="371" mass="43366">PSTSQSAAIRDEIHDTLATWESAYFANEEVVHINQGLLYDDDELYGILADNVEDTLENCSQGIETQEAHDLSFCEDFSSDNETEDVTTTREWHYGNAPNTNNLDFTATAGLKAIDMGTLKTFIGLVIHMGTIQYSRMSDYWKTHYLFKNDIFRKYMPRNNIPLTRELLNSRTFCTGTLKMNRKGNPKELLKTKIKKGECIILHDKNNITLAKWMDKREVLFLSSEHNSVLEEVRNRNRNSTSLKPRAIIKYNKYMRNVDKHDQMLSYYTGEHKSVRWYKKVIIHLIEVCLVNSYQLFKSEKKLNISLYDFRANILERLLPPIHPREEIPLAICPMHFPKQITKEPNSRRAKRKQCRQCAKQKTCRHDILLP</sequence>
<dbReference type="Pfam" id="PF13843">
    <property type="entry name" value="DDE_Tnp_1_7"/>
    <property type="match status" value="2"/>
</dbReference>
<feature type="domain" description="PiggyBac transposable element-derived protein" evidence="1">
    <location>
        <begin position="160"/>
        <end position="294"/>
    </location>
</feature>
<organism evidence="2 3">
    <name type="scientific">Spodoptera exigua</name>
    <name type="common">Beet armyworm</name>
    <name type="synonym">Noctua fulgens</name>
    <dbReference type="NCBI Taxonomy" id="7107"/>
    <lineage>
        <taxon>Eukaryota</taxon>
        <taxon>Metazoa</taxon>
        <taxon>Ecdysozoa</taxon>
        <taxon>Arthropoda</taxon>
        <taxon>Hexapoda</taxon>
        <taxon>Insecta</taxon>
        <taxon>Pterygota</taxon>
        <taxon>Neoptera</taxon>
        <taxon>Endopterygota</taxon>
        <taxon>Lepidoptera</taxon>
        <taxon>Glossata</taxon>
        <taxon>Ditrysia</taxon>
        <taxon>Noctuoidea</taxon>
        <taxon>Noctuidae</taxon>
        <taxon>Amphipyrinae</taxon>
        <taxon>Spodoptera</taxon>
    </lineage>
</organism>
<name>A0A835KZ62_SPOEX</name>
<reference evidence="2" key="1">
    <citation type="submission" date="2020-08" db="EMBL/GenBank/DDBJ databases">
        <title>Spodoptera exigua strain:BAW_Kor-Di-RS1 Genome sequencing and assembly.</title>
        <authorList>
            <person name="Kim J."/>
            <person name="Nam H.Y."/>
            <person name="Kwon M."/>
            <person name="Choi J.H."/>
            <person name="Cho S.R."/>
            <person name="Kim G.-H."/>
        </authorList>
    </citation>
    <scope>NUCLEOTIDE SEQUENCE</scope>
    <source>
        <strain evidence="2">BAW_Kor-Di-RS1</strain>
        <tissue evidence="2">Whole-body</tissue>
    </source>
</reference>
<evidence type="ECO:0000259" key="1">
    <source>
        <dbReference type="Pfam" id="PF13843"/>
    </source>
</evidence>
<dbReference type="PANTHER" id="PTHR46599">
    <property type="entry name" value="PIGGYBAC TRANSPOSABLE ELEMENT-DERIVED PROTEIN 4"/>
    <property type="match status" value="1"/>
</dbReference>
<dbReference type="Proteomes" id="UP000648187">
    <property type="component" value="Unassembled WGS sequence"/>
</dbReference>
<comment type="caution">
    <text evidence="2">The sequence shown here is derived from an EMBL/GenBank/DDBJ whole genome shotgun (WGS) entry which is preliminary data.</text>
</comment>
<protein>
    <recommendedName>
        <fullName evidence="1">PiggyBac transposable element-derived protein domain-containing protein</fullName>
    </recommendedName>
</protein>
<feature type="non-terminal residue" evidence="2">
    <location>
        <position position="371"/>
    </location>
</feature>
<dbReference type="InterPro" id="IPR029526">
    <property type="entry name" value="PGBD"/>
</dbReference>
<evidence type="ECO:0000313" key="3">
    <source>
        <dbReference type="Proteomes" id="UP000648187"/>
    </source>
</evidence>
<keyword evidence="3" id="KW-1185">Reference proteome</keyword>
<proteinExistence type="predicted"/>
<evidence type="ECO:0000313" key="2">
    <source>
        <dbReference type="EMBL" id="KAF9406906.1"/>
    </source>
</evidence>